<dbReference type="GO" id="GO:0045547">
    <property type="term" value="F:ditrans,polycis-polyprenyl diphosphate synthase [(2E,6E)-farnesyl diphosphate specific] activity"/>
    <property type="evidence" value="ECO:0007669"/>
    <property type="project" value="TreeGrafter"/>
</dbReference>
<dbReference type="InterPro" id="IPR018520">
    <property type="entry name" value="UPP_synth-like_CS"/>
</dbReference>
<evidence type="ECO:0000313" key="4">
    <source>
        <dbReference type="EMBL" id="CAJ1958552.1"/>
    </source>
</evidence>
<keyword evidence="2" id="KW-0808">Transferase</keyword>
<dbReference type="AlphaFoldDB" id="A0AAD2G096"/>
<keyword evidence="3" id="KW-1133">Transmembrane helix</keyword>
<dbReference type="InterPro" id="IPR036424">
    <property type="entry name" value="UPP_synth-like_sf"/>
</dbReference>
<keyword evidence="3" id="KW-0472">Membrane</keyword>
<dbReference type="GO" id="GO:0016094">
    <property type="term" value="P:polyprenol biosynthetic process"/>
    <property type="evidence" value="ECO:0007669"/>
    <property type="project" value="TreeGrafter"/>
</dbReference>
<dbReference type="Proteomes" id="UP001295423">
    <property type="component" value="Unassembled WGS sequence"/>
</dbReference>
<dbReference type="EMBL" id="CAKOGP040001980">
    <property type="protein sequence ID" value="CAJ1958552.1"/>
    <property type="molecule type" value="Genomic_DNA"/>
</dbReference>
<dbReference type="PROSITE" id="PS01066">
    <property type="entry name" value="UPP_SYNTHASE"/>
    <property type="match status" value="1"/>
</dbReference>
<evidence type="ECO:0000313" key="5">
    <source>
        <dbReference type="Proteomes" id="UP001295423"/>
    </source>
</evidence>
<evidence type="ECO:0008006" key="6">
    <source>
        <dbReference type="Google" id="ProtNLM"/>
    </source>
</evidence>
<dbReference type="PANTHER" id="PTHR10291:SF43">
    <property type="entry name" value="DEHYDRODOLICHYL DIPHOSPHATE SYNTHASE COMPLEX SUBUNIT DHDDS"/>
    <property type="match status" value="1"/>
</dbReference>
<name>A0AAD2G096_9STRA</name>
<dbReference type="NCBIfam" id="TIGR00055">
    <property type="entry name" value="uppS"/>
    <property type="match status" value="1"/>
</dbReference>
<organism evidence="4 5">
    <name type="scientific">Cylindrotheca closterium</name>
    <dbReference type="NCBI Taxonomy" id="2856"/>
    <lineage>
        <taxon>Eukaryota</taxon>
        <taxon>Sar</taxon>
        <taxon>Stramenopiles</taxon>
        <taxon>Ochrophyta</taxon>
        <taxon>Bacillariophyta</taxon>
        <taxon>Bacillariophyceae</taxon>
        <taxon>Bacillariophycidae</taxon>
        <taxon>Bacillariales</taxon>
        <taxon>Bacillariaceae</taxon>
        <taxon>Cylindrotheca</taxon>
    </lineage>
</organism>
<reference evidence="4" key="1">
    <citation type="submission" date="2023-08" db="EMBL/GenBank/DDBJ databases">
        <authorList>
            <person name="Audoor S."/>
            <person name="Bilcke G."/>
        </authorList>
    </citation>
    <scope>NUCLEOTIDE SEQUENCE</scope>
</reference>
<dbReference type="CDD" id="cd00475">
    <property type="entry name" value="Cis_IPPS"/>
    <property type="match status" value="1"/>
</dbReference>
<evidence type="ECO:0000256" key="3">
    <source>
        <dbReference type="SAM" id="Phobius"/>
    </source>
</evidence>
<proteinExistence type="inferred from homology"/>
<feature type="transmembrane region" description="Helical" evidence="3">
    <location>
        <begin position="84"/>
        <end position="102"/>
    </location>
</feature>
<comment type="caution">
    <text evidence="4">The sequence shown here is derived from an EMBL/GenBank/DDBJ whole genome shotgun (WGS) entry which is preliminary data.</text>
</comment>
<evidence type="ECO:0000256" key="1">
    <source>
        <dbReference type="ARBA" id="ARBA00005432"/>
    </source>
</evidence>
<keyword evidence="3" id="KW-0812">Transmembrane</keyword>
<dbReference type="GO" id="GO:0005783">
    <property type="term" value="C:endoplasmic reticulum"/>
    <property type="evidence" value="ECO:0007669"/>
    <property type="project" value="TreeGrafter"/>
</dbReference>
<keyword evidence="5" id="KW-1185">Reference proteome</keyword>
<protein>
    <recommendedName>
        <fullName evidence="6">Alkyl transferase</fullName>
    </recommendedName>
</protein>
<dbReference type="PANTHER" id="PTHR10291">
    <property type="entry name" value="DEHYDRODOLICHYL DIPHOSPHATE SYNTHASE FAMILY MEMBER"/>
    <property type="match status" value="1"/>
</dbReference>
<dbReference type="Pfam" id="PF01255">
    <property type="entry name" value="Prenyltransf"/>
    <property type="match status" value="1"/>
</dbReference>
<comment type="similarity">
    <text evidence="1">Belongs to the UPP synthase family.</text>
</comment>
<accession>A0AAD2G096</accession>
<evidence type="ECO:0000256" key="2">
    <source>
        <dbReference type="ARBA" id="ARBA00022679"/>
    </source>
</evidence>
<dbReference type="HAMAP" id="MF_01139">
    <property type="entry name" value="ISPT"/>
    <property type="match status" value="1"/>
</dbReference>
<dbReference type="InterPro" id="IPR001441">
    <property type="entry name" value="UPP_synth-like"/>
</dbReference>
<dbReference type="Gene3D" id="3.40.1180.10">
    <property type="entry name" value="Decaprenyl diphosphate synthase-like"/>
    <property type="match status" value="1"/>
</dbReference>
<gene>
    <name evidence="4" type="ORF">CYCCA115_LOCUS17233</name>
</gene>
<dbReference type="SUPFAM" id="SSF64005">
    <property type="entry name" value="Undecaprenyl diphosphate synthase"/>
    <property type="match status" value="1"/>
</dbReference>
<sequence>MNVRVVDHEGPWHQGAMKAYRAFPVDDEVYELINIPENISHQCPGGYDGSMMPCFEDRPLWWRVLTWLKEILLKMARSYHGRPFLLCLAPLLVGICIGYVMGCQTTTDLKSKGTTRRKKVATDWISWTTVHALGMVSHLFMFTTGESYTPSVQSAVKKEQPKKATSSEVHPSIVSETREHLVRAGLKSDNGTHSESGVDRCKVPQHVAVIMDGNRRYGREKYGSVSKGHWDGSSKLVEFAKWCIAEHVSVLTVYAFSTENWSRDPSEVASLMAIFAKYCDELRVEALERNIRIIVLSTDSTRIPKHVKQGIKRMVDETRHCTGLTMNICLSYGSRGEIVEATKSIARDIEKRTIDVDSIDEELFQSRLLTCHSGDPDVLIRTSGEVRISNFLLWQLAYTEMFFLDKPWPAVEKEDLMRVIRSYAQGRIRRFGK</sequence>